<dbReference type="InterPro" id="IPR002711">
    <property type="entry name" value="HNH"/>
</dbReference>
<dbReference type="InterPro" id="IPR003615">
    <property type="entry name" value="HNH_nuc"/>
</dbReference>
<reference evidence="4" key="1">
    <citation type="journal article" date="2019" name="Int. J. Syst. Evol. Microbiol.">
        <title>The Global Catalogue of Microorganisms (GCM) 10K type strain sequencing project: providing services to taxonomists for standard genome sequencing and annotation.</title>
        <authorList>
            <consortium name="The Broad Institute Genomics Platform"/>
            <consortium name="The Broad Institute Genome Sequencing Center for Infectious Disease"/>
            <person name="Wu L."/>
            <person name="Ma J."/>
        </authorList>
    </citation>
    <scope>NUCLEOTIDE SEQUENCE [LARGE SCALE GENOMIC DNA]</scope>
    <source>
        <strain evidence="4">JCM 12393</strain>
    </source>
</reference>
<dbReference type="Gene3D" id="1.10.30.50">
    <property type="match status" value="1"/>
</dbReference>
<evidence type="ECO:0000313" key="4">
    <source>
        <dbReference type="Proteomes" id="UP001499863"/>
    </source>
</evidence>
<dbReference type="EMBL" id="BAAAKJ010000257">
    <property type="protein sequence ID" value="GAA1403199.1"/>
    <property type="molecule type" value="Genomic_DNA"/>
</dbReference>
<dbReference type="SMART" id="SM00507">
    <property type="entry name" value="HNHc"/>
    <property type="match status" value="1"/>
</dbReference>
<accession>A0ABP4J242</accession>
<name>A0ABP4J242_9ACTN</name>
<evidence type="ECO:0000313" key="3">
    <source>
        <dbReference type="EMBL" id="GAA1403199.1"/>
    </source>
</evidence>
<feature type="domain" description="HNH nuclease" evidence="2">
    <location>
        <begin position="68"/>
        <end position="126"/>
    </location>
</feature>
<protein>
    <recommendedName>
        <fullName evidence="2">HNH nuclease domain-containing protein</fullName>
    </recommendedName>
</protein>
<dbReference type="Pfam" id="PF01844">
    <property type="entry name" value="HNH"/>
    <property type="match status" value="1"/>
</dbReference>
<comment type="caution">
    <text evidence="3">The sequence shown here is derived from an EMBL/GenBank/DDBJ whole genome shotgun (WGS) entry which is preliminary data.</text>
</comment>
<gene>
    <name evidence="3" type="ORF">GCM10009639_47630</name>
</gene>
<feature type="region of interest" description="Disordered" evidence="1">
    <location>
        <begin position="131"/>
        <end position="158"/>
    </location>
</feature>
<proteinExistence type="predicted"/>
<dbReference type="CDD" id="cd00085">
    <property type="entry name" value="HNHc"/>
    <property type="match status" value="1"/>
</dbReference>
<keyword evidence="4" id="KW-1185">Reference proteome</keyword>
<feature type="compositionally biased region" description="Basic residues" evidence="1">
    <location>
        <begin position="148"/>
        <end position="158"/>
    </location>
</feature>
<organism evidence="3 4">
    <name type="scientific">Kitasatospora putterlickiae</name>
    <dbReference type="NCBI Taxonomy" id="221725"/>
    <lineage>
        <taxon>Bacteria</taxon>
        <taxon>Bacillati</taxon>
        <taxon>Actinomycetota</taxon>
        <taxon>Actinomycetes</taxon>
        <taxon>Kitasatosporales</taxon>
        <taxon>Streptomycetaceae</taxon>
        <taxon>Kitasatospora</taxon>
    </lineage>
</organism>
<dbReference type="Proteomes" id="UP001499863">
    <property type="component" value="Unassembled WGS sequence"/>
</dbReference>
<evidence type="ECO:0000259" key="2">
    <source>
        <dbReference type="SMART" id="SM00507"/>
    </source>
</evidence>
<feature type="region of interest" description="Disordered" evidence="1">
    <location>
        <begin position="15"/>
        <end position="40"/>
    </location>
</feature>
<sequence>MEAASRACAHLLLRHPAGLPSQPRQGNAPRSALSPRSWSSTWRGPALKEVAVAASSRRTAPLPPHWARLRRAVMNRDGWMCQHVRYDTGELCGEPARHCDHIVPASEGGPDDPANLRALCDWHVLRKDAADAGRARRRAAADRWQPARTRRRHPGEVR</sequence>
<evidence type="ECO:0000256" key="1">
    <source>
        <dbReference type="SAM" id="MobiDB-lite"/>
    </source>
</evidence>